<comment type="caution">
    <text evidence="4">The sequence shown here is derived from an EMBL/GenBank/DDBJ whole genome shotgun (WGS) entry which is preliminary data.</text>
</comment>
<gene>
    <name evidence="4" type="ORF">ACFFTL_05150</name>
</gene>
<dbReference type="PANTHER" id="PTHR35936:SF17">
    <property type="entry name" value="ARGININE-BINDING EXTRACELLULAR PROTEIN ARTP"/>
    <property type="match status" value="1"/>
</dbReference>
<dbReference type="SMART" id="SM00062">
    <property type="entry name" value="PBPb"/>
    <property type="match status" value="1"/>
</dbReference>
<sequence length="317" mass="33334">MEIRLPRPQARRTKRAASAGAALAGLLLPLAACGGSPSTEAAGKGPAAKSGPAAQHKDAKLAALLPQRVRDSSELVVAAGDDYPPLVSLGSDNKTLTGVEPELMTAVGQVLGVKVKFSKASFDSIIGGVQSRRYDLAIQAMLDKPERQQHVTFVDYFKTSSSILVQQKNAESIGSLDDLCGRTAAVENGTAQVDDIDAQAKKCKAAGKPAAKPLVFPDSVGCFQALATGRADAFVGGTPTVAYQAAQSHGQMKQVGEPYRFLPYGILVNKQDKKLVEAVRQALQKVMDNGTYGKILKRWDVESGALDRATVNGGTTT</sequence>
<evidence type="ECO:0000256" key="1">
    <source>
        <dbReference type="ARBA" id="ARBA00022729"/>
    </source>
</evidence>
<organism evidence="4 5">
    <name type="scientific">Streptomyces yanii</name>
    <dbReference type="NCBI Taxonomy" id="78510"/>
    <lineage>
        <taxon>Bacteria</taxon>
        <taxon>Bacillati</taxon>
        <taxon>Actinomycetota</taxon>
        <taxon>Actinomycetes</taxon>
        <taxon>Kitasatosporales</taxon>
        <taxon>Streptomycetaceae</taxon>
        <taxon>Streptomyces</taxon>
    </lineage>
</organism>
<name>A0ABV5R1Q2_9ACTN</name>
<evidence type="ECO:0000313" key="4">
    <source>
        <dbReference type="EMBL" id="MFB9571750.1"/>
    </source>
</evidence>
<accession>A0ABV5R1Q2</accession>
<dbReference type="Proteomes" id="UP001589710">
    <property type="component" value="Unassembled WGS sequence"/>
</dbReference>
<dbReference type="Gene3D" id="3.40.190.10">
    <property type="entry name" value="Periplasmic binding protein-like II"/>
    <property type="match status" value="2"/>
</dbReference>
<dbReference type="CDD" id="cd01004">
    <property type="entry name" value="PBP2_MidA_like"/>
    <property type="match status" value="1"/>
</dbReference>
<dbReference type="RefSeq" id="WP_345509993.1">
    <property type="nucleotide sequence ID" value="NZ_BAAAXD010000005.1"/>
</dbReference>
<evidence type="ECO:0000313" key="5">
    <source>
        <dbReference type="Proteomes" id="UP001589710"/>
    </source>
</evidence>
<protein>
    <submittedName>
        <fullName evidence="4">ABC transporter substrate-binding protein</fullName>
    </submittedName>
</protein>
<proteinExistence type="predicted"/>
<keyword evidence="5" id="KW-1185">Reference proteome</keyword>
<dbReference type="PANTHER" id="PTHR35936">
    <property type="entry name" value="MEMBRANE-BOUND LYTIC MUREIN TRANSGLYCOSYLASE F"/>
    <property type="match status" value="1"/>
</dbReference>
<dbReference type="InterPro" id="IPR001638">
    <property type="entry name" value="Solute-binding_3/MltF_N"/>
</dbReference>
<evidence type="ECO:0000259" key="3">
    <source>
        <dbReference type="SMART" id="SM00062"/>
    </source>
</evidence>
<dbReference type="Pfam" id="PF00497">
    <property type="entry name" value="SBP_bac_3"/>
    <property type="match status" value="1"/>
</dbReference>
<evidence type="ECO:0000256" key="2">
    <source>
        <dbReference type="SAM" id="SignalP"/>
    </source>
</evidence>
<feature type="domain" description="Solute-binding protein family 3/N-terminal" evidence="3">
    <location>
        <begin position="74"/>
        <end position="303"/>
    </location>
</feature>
<keyword evidence="1 2" id="KW-0732">Signal</keyword>
<reference evidence="4 5" key="1">
    <citation type="submission" date="2024-09" db="EMBL/GenBank/DDBJ databases">
        <authorList>
            <person name="Sun Q."/>
            <person name="Mori K."/>
        </authorList>
    </citation>
    <scope>NUCLEOTIDE SEQUENCE [LARGE SCALE GENOMIC DNA]</scope>
    <source>
        <strain evidence="4 5">JCM 3331</strain>
    </source>
</reference>
<feature type="signal peptide" evidence="2">
    <location>
        <begin position="1"/>
        <end position="41"/>
    </location>
</feature>
<dbReference type="EMBL" id="JBHMCG010000020">
    <property type="protein sequence ID" value="MFB9571750.1"/>
    <property type="molecule type" value="Genomic_DNA"/>
</dbReference>
<feature type="chain" id="PRO_5045336560" evidence="2">
    <location>
        <begin position="42"/>
        <end position="317"/>
    </location>
</feature>
<dbReference type="SUPFAM" id="SSF53850">
    <property type="entry name" value="Periplasmic binding protein-like II"/>
    <property type="match status" value="1"/>
</dbReference>